<keyword evidence="2" id="KW-1185">Reference proteome</keyword>
<dbReference type="InterPro" id="IPR011990">
    <property type="entry name" value="TPR-like_helical_dom_sf"/>
</dbReference>
<dbReference type="Gene3D" id="1.25.40.10">
    <property type="entry name" value="Tetratricopeptide repeat domain"/>
    <property type="match status" value="1"/>
</dbReference>
<gene>
    <name evidence="1" type="ORF">EJ04DRAFT_586298</name>
</gene>
<dbReference type="OrthoDB" id="5986190at2759"/>
<name>A0A9P4QN09_9PLEO</name>
<protein>
    <recommendedName>
        <fullName evidence="3">Kinesin light chain</fullName>
    </recommendedName>
</protein>
<sequence>MVNLASTYRNQGWWTEAEQLDVQVMKTRKRVLGDEHSSTLASMANLALTFQEQGLYNKAYLLLQQCCRLQEKVLGLEHLDTVASLKALQA</sequence>
<organism evidence="1 2">
    <name type="scientific">Polyplosphaeria fusca</name>
    <dbReference type="NCBI Taxonomy" id="682080"/>
    <lineage>
        <taxon>Eukaryota</taxon>
        <taxon>Fungi</taxon>
        <taxon>Dikarya</taxon>
        <taxon>Ascomycota</taxon>
        <taxon>Pezizomycotina</taxon>
        <taxon>Dothideomycetes</taxon>
        <taxon>Pleosporomycetidae</taxon>
        <taxon>Pleosporales</taxon>
        <taxon>Tetraplosphaeriaceae</taxon>
        <taxon>Polyplosphaeria</taxon>
    </lineage>
</organism>
<dbReference type="Pfam" id="PF13424">
    <property type="entry name" value="TPR_12"/>
    <property type="match status" value="1"/>
</dbReference>
<dbReference type="AlphaFoldDB" id="A0A9P4QN09"/>
<dbReference type="EMBL" id="ML996218">
    <property type="protein sequence ID" value="KAF2730397.1"/>
    <property type="molecule type" value="Genomic_DNA"/>
</dbReference>
<proteinExistence type="predicted"/>
<accession>A0A9P4QN09</accession>
<dbReference type="PANTHER" id="PTHR46082:SF11">
    <property type="entry name" value="AAA+ ATPASE DOMAIN-CONTAINING PROTEIN-RELATED"/>
    <property type="match status" value="1"/>
</dbReference>
<evidence type="ECO:0008006" key="3">
    <source>
        <dbReference type="Google" id="ProtNLM"/>
    </source>
</evidence>
<dbReference type="PANTHER" id="PTHR46082">
    <property type="entry name" value="ATP/GTP-BINDING PROTEIN-RELATED"/>
    <property type="match status" value="1"/>
</dbReference>
<dbReference type="SUPFAM" id="SSF48452">
    <property type="entry name" value="TPR-like"/>
    <property type="match status" value="1"/>
</dbReference>
<evidence type="ECO:0000313" key="1">
    <source>
        <dbReference type="EMBL" id="KAF2730397.1"/>
    </source>
</evidence>
<dbReference type="InterPro" id="IPR053137">
    <property type="entry name" value="NLR-like"/>
</dbReference>
<reference evidence="1" key="1">
    <citation type="journal article" date="2020" name="Stud. Mycol.">
        <title>101 Dothideomycetes genomes: a test case for predicting lifestyles and emergence of pathogens.</title>
        <authorList>
            <person name="Haridas S."/>
            <person name="Albert R."/>
            <person name="Binder M."/>
            <person name="Bloem J."/>
            <person name="Labutti K."/>
            <person name="Salamov A."/>
            <person name="Andreopoulos B."/>
            <person name="Baker S."/>
            <person name="Barry K."/>
            <person name="Bills G."/>
            <person name="Bluhm B."/>
            <person name="Cannon C."/>
            <person name="Castanera R."/>
            <person name="Culley D."/>
            <person name="Daum C."/>
            <person name="Ezra D."/>
            <person name="Gonzalez J."/>
            <person name="Henrissat B."/>
            <person name="Kuo A."/>
            <person name="Liang C."/>
            <person name="Lipzen A."/>
            <person name="Lutzoni F."/>
            <person name="Magnuson J."/>
            <person name="Mondo S."/>
            <person name="Nolan M."/>
            <person name="Ohm R."/>
            <person name="Pangilinan J."/>
            <person name="Park H.-J."/>
            <person name="Ramirez L."/>
            <person name="Alfaro M."/>
            <person name="Sun H."/>
            <person name="Tritt A."/>
            <person name="Yoshinaga Y."/>
            <person name="Zwiers L.-H."/>
            <person name="Turgeon B."/>
            <person name="Goodwin S."/>
            <person name="Spatafora J."/>
            <person name="Crous P."/>
            <person name="Grigoriev I."/>
        </authorList>
    </citation>
    <scope>NUCLEOTIDE SEQUENCE</scope>
    <source>
        <strain evidence="1">CBS 125425</strain>
    </source>
</reference>
<dbReference type="Proteomes" id="UP000799444">
    <property type="component" value="Unassembled WGS sequence"/>
</dbReference>
<comment type="caution">
    <text evidence="1">The sequence shown here is derived from an EMBL/GenBank/DDBJ whole genome shotgun (WGS) entry which is preliminary data.</text>
</comment>
<evidence type="ECO:0000313" key="2">
    <source>
        <dbReference type="Proteomes" id="UP000799444"/>
    </source>
</evidence>